<feature type="region of interest" description="Disordered" evidence="2">
    <location>
        <begin position="1"/>
        <end position="27"/>
    </location>
</feature>
<reference evidence="4" key="1">
    <citation type="submission" date="2016-11" db="UniProtKB">
        <authorList>
            <consortium name="WormBaseParasite"/>
        </authorList>
    </citation>
    <scope>IDENTIFICATION</scope>
</reference>
<keyword evidence="3" id="KW-1185">Reference proteome</keyword>
<feature type="coiled-coil region" evidence="1">
    <location>
        <begin position="198"/>
        <end position="246"/>
    </location>
</feature>
<feature type="compositionally biased region" description="Low complexity" evidence="2">
    <location>
        <begin position="7"/>
        <end position="20"/>
    </location>
</feature>
<evidence type="ECO:0000256" key="1">
    <source>
        <dbReference type="SAM" id="Coils"/>
    </source>
</evidence>
<dbReference type="AlphaFoldDB" id="A0A1I7TBF6"/>
<evidence type="ECO:0000256" key="2">
    <source>
        <dbReference type="SAM" id="MobiDB-lite"/>
    </source>
</evidence>
<feature type="region of interest" description="Disordered" evidence="2">
    <location>
        <begin position="271"/>
        <end position="290"/>
    </location>
</feature>
<sequence length="290" mass="33208">MMKRNNEGTSGESYTSSSDDNQQKRRKIQFEAVRLPAVANVNDINNRTKNYVASKLRQTVLTKTKRIHELERENERAKRRQQTDENNFLKVYNSFSEIEKFVCAQVKNEFGEFVISEPTPTGTEVQGMNSESYNKFAEQAKLNLKNAFAAFGKARHERLKESTAVLNRLKSLMDDPSHNFNEIHKALAAKSSADAAELEKVTLNLNKAQTDLDNANRKRRHVADKNAVLENKVQELEQQLNEQREDTYREYQINSKLEDRVIVLSDMIAKGKGATGSEQASQSEKKYCLR</sequence>
<organism evidence="3 4">
    <name type="scientific">Caenorhabditis tropicalis</name>
    <dbReference type="NCBI Taxonomy" id="1561998"/>
    <lineage>
        <taxon>Eukaryota</taxon>
        <taxon>Metazoa</taxon>
        <taxon>Ecdysozoa</taxon>
        <taxon>Nematoda</taxon>
        <taxon>Chromadorea</taxon>
        <taxon>Rhabditida</taxon>
        <taxon>Rhabditina</taxon>
        <taxon>Rhabditomorpha</taxon>
        <taxon>Rhabditoidea</taxon>
        <taxon>Rhabditidae</taxon>
        <taxon>Peloderinae</taxon>
        <taxon>Caenorhabditis</taxon>
    </lineage>
</organism>
<feature type="coiled-coil region" evidence="1">
    <location>
        <begin position="53"/>
        <end position="87"/>
    </location>
</feature>
<proteinExistence type="predicted"/>
<protein>
    <submittedName>
        <fullName evidence="4">Uncharacterized protein</fullName>
    </submittedName>
</protein>
<dbReference type="STRING" id="1561998.A0A1I7TBF6"/>
<evidence type="ECO:0000313" key="4">
    <source>
        <dbReference type="WBParaSite" id="Csp11.Scaffold571.g4299.t2"/>
    </source>
</evidence>
<evidence type="ECO:0000313" key="3">
    <source>
        <dbReference type="Proteomes" id="UP000095282"/>
    </source>
</evidence>
<name>A0A1I7TBF6_9PELO</name>
<dbReference type="eggNOG" id="KOG0978">
    <property type="taxonomic scope" value="Eukaryota"/>
</dbReference>
<accession>A0A1I7TBF6</accession>
<keyword evidence="1" id="KW-0175">Coiled coil</keyword>
<dbReference type="WBParaSite" id="Csp11.Scaffold571.g4299.t2">
    <property type="protein sequence ID" value="Csp11.Scaffold571.g4299.t2"/>
    <property type="gene ID" value="Csp11.Scaffold571.g4299"/>
</dbReference>
<dbReference type="Proteomes" id="UP000095282">
    <property type="component" value="Unplaced"/>
</dbReference>